<reference evidence="1" key="1">
    <citation type="submission" date="2021-02" db="EMBL/GenBank/DDBJ databases">
        <authorList>
            <person name="Dougan E. K."/>
            <person name="Rhodes N."/>
            <person name="Thang M."/>
            <person name="Chan C."/>
        </authorList>
    </citation>
    <scope>NUCLEOTIDE SEQUENCE</scope>
</reference>
<proteinExistence type="predicted"/>
<comment type="caution">
    <text evidence="1">The sequence shown here is derived from an EMBL/GenBank/DDBJ whole genome shotgun (WGS) entry which is preliminary data.</text>
</comment>
<keyword evidence="2" id="KW-1185">Reference proteome</keyword>
<accession>A0A812M1W9</accession>
<gene>
    <name evidence="1" type="ORF">SNAT2548_LOCUS13227</name>
</gene>
<evidence type="ECO:0000313" key="1">
    <source>
        <dbReference type="EMBL" id="CAE7256869.1"/>
    </source>
</evidence>
<sequence length="264" mass="29771">MDSMVFSSPRRSYQVTRSSNMDNQSAFAKTKAESLSRHVTEWRPRAAFCQAADGHKDNAVSHDMGCCRCVFGFFFWVGGGGRAPARAWWPSTHGLFNFNPRLTSTVKRAALTTFPVQASCKMFRLRPNTSLDCWPAQLFQLQARLKACADQPAQLFNPQPASNYFGVAVFCSKLVIRMTFQLQARLKLFCSHTGFQLWTASSLLHQWQLFCPFQPQANLKLYVGCWPTQLFTRPAGPRSISAPGQPQISHRLQLPCNARMLIAQ</sequence>
<protein>
    <submittedName>
        <fullName evidence="1">Uncharacterized protein</fullName>
    </submittedName>
</protein>
<dbReference type="EMBL" id="CAJNDS010001369">
    <property type="protein sequence ID" value="CAE7256869.1"/>
    <property type="molecule type" value="Genomic_DNA"/>
</dbReference>
<organism evidence="1 2">
    <name type="scientific">Symbiodinium natans</name>
    <dbReference type="NCBI Taxonomy" id="878477"/>
    <lineage>
        <taxon>Eukaryota</taxon>
        <taxon>Sar</taxon>
        <taxon>Alveolata</taxon>
        <taxon>Dinophyceae</taxon>
        <taxon>Suessiales</taxon>
        <taxon>Symbiodiniaceae</taxon>
        <taxon>Symbiodinium</taxon>
    </lineage>
</organism>
<dbReference type="AlphaFoldDB" id="A0A812M1W9"/>
<name>A0A812M1W9_9DINO</name>
<dbReference type="Proteomes" id="UP000604046">
    <property type="component" value="Unassembled WGS sequence"/>
</dbReference>
<evidence type="ECO:0000313" key="2">
    <source>
        <dbReference type="Proteomes" id="UP000604046"/>
    </source>
</evidence>